<evidence type="ECO:0000256" key="1">
    <source>
        <dbReference type="SAM" id="MobiDB-lite"/>
    </source>
</evidence>
<dbReference type="InterPro" id="IPR031768">
    <property type="entry name" value="CBM60_xylan-bd"/>
</dbReference>
<feature type="domain" description="Carbohydrate binding module xylan-binding" evidence="2">
    <location>
        <begin position="862"/>
        <end position="943"/>
    </location>
</feature>
<sequence>MPDIVSLGFENAGISTLQAGVASFGQVFLPGEVPQGSSLTADFGGVSHAVQLDVKTRYADGSVKMAVLSVERPAIAAGTTLDVKLATGAPTSAAAIELNQALSGHSFVVDLDIHGGSHVSVDVLDALQKAMAAGTASFWQQGELATQARVEVDLAGSQRLVFDVTAYKGGGFSVDAQFNNDGAMGASGGRVDYDLTVHMDGREAARETVSQAQYQNWHESFSSNAADGGQGTGDPSAGWLNIRHDVSHLQEAGVVAGYDLGLSVNPSLLAEYAAATQAAGWGDPLAMNGVSPYMPGTGGRADIGFTTLANTSWLISQDAHAAAYAMGQAEASGSVPWNFWDAANKTWLSTDDYPQLWTDGRGGTGTPGDANSGGLTQQVPDDTGWTVDVAHQPNLSFVPYVLTGERWMLDNLSAQAASNILGQYPPTRGGADDNVINENQVRGAAWALREIDEAAWTAPDGSPEQAYFQKASADNYAWLVSKIPEWTAQQGEAHGWVPGNYGAAGAMPPWQQDYFASTVIAAASRGNADALTFLNWQANFLVGRFTHAAEGFDQHDGAAYLIAISDTADGSAPYTTWAQIGEQTEARGWSNGDGWSQTQGDYAQLALATLAGIYRLTGSAEAKAAYDALMHDAPPFTGTSDYQRDPTYAIAGPDGSAPKPGVSPDHVGQVPVVTPPEPGNGSGEHPGTDPGTIPGTDPGTHPGTDPGTHPGTDPGTTPGKPEAGHPGDHVSLAVVLGAESWNGDPLAVIRVDGEEVFRGTVSAQHTAGGEKIDLGDYAADAAHKITVEFLNDAWGGSADTDRNLHVQAVLVNGVDTGQHQALLENGEADFAISPTSPGTTPPGQTEGGTAPSTGPDVLRLALSQDEWRGDAQYAVLVDGQEVSRGAVTASHAAGEQQFLELTGNFSDGEHAVTVRFLNDAWGGTADTDRNLYLDSASLNGVDLHFAASLFNEGDAAFSFSGAKAAAPVALAAADVSRILVSEDGHGVTAATPGEGAGQEVAATASQAQTEAEAIELQHSIDQGHDPAAASLQDGVGTAPADHNLYVEVVSSNEMEHHVQTPVPHQGDAIFSF</sequence>
<dbReference type="Pfam" id="PF16841">
    <property type="entry name" value="CBM60"/>
    <property type="match status" value="2"/>
</dbReference>
<feature type="domain" description="Carbohydrate binding module xylan-binding" evidence="2">
    <location>
        <begin position="734"/>
        <end position="820"/>
    </location>
</feature>
<feature type="compositionally biased region" description="Low complexity" evidence="1">
    <location>
        <begin position="688"/>
        <end position="719"/>
    </location>
</feature>
<dbReference type="RefSeq" id="WP_213670656.1">
    <property type="nucleotide sequence ID" value="NZ_JAHCDA010000002.1"/>
</dbReference>
<keyword evidence="4" id="KW-1185">Reference proteome</keyword>
<evidence type="ECO:0000313" key="4">
    <source>
        <dbReference type="Proteomes" id="UP000766336"/>
    </source>
</evidence>
<evidence type="ECO:0000259" key="2">
    <source>
        <dbReference type="Pfam" id="PF16841"/>
    </source>
</evidence>
<protein>
    <recommendedName>
        <fullName evidence="2">Carbohydrate binding module xylan-binding domain-containing protein</fullName>
    </recommendedName>
</protein>
<comment type="caution">
    <text evidence="3">The sequence shown here is derived from an EMBL/GenBank/DDBJ whole genome shotgun (WGS) entry which is preliminary data.</text>
</comment>
<dbReference type="EMBL" id="JAHCDA010000002">
    <property type="protein sequence ID" value="MBS7812019.1"/>
    <property type="molecule type" value="Genomic_DNA"/>
</dbReference>
<dbReference type="Gene3D" id="2.60.60.40">
    <property type="match status" value="2"/>
</dbReference>
<name>A0ABS5QEM6_9PROT</name>
<organism evidence="3 4">
    <name type="scientific">Roseococcus pinisoli</name>
    <dbReference type="NCBI Taxonomy" id="2835040"/>
    <lineage>
        <taxon>Bacteria</taxon>
        <taxon>Pseudomonadati</taxon>
        <taxon>Pseudomonadota</taxon>
        <taxon>Alphaproteobacteria</taxon>
        <taxon>Acetobacterales</taxon>
        <taxon>Roseomonadaceae</taxon>
        <taxon>Roseococcus</taxon>
    </lineage>
</organism>
<feature type="compositionally biased region" description="Low complexity" evidence="1">
    <location>
        <begin position="834"/>
        <end position="851"/>
    </location>
</feature>
<gene>
    <name evidence="3" type="ORF">KHU32_13795</name>
</gene>
<proteinExistence type="predicted"/>
<feature type="region of interest" description="Disordered" evidence="1">
    <location>
        <begin position="637"/>
        <end position="728"/>
    </location>
</feature>
<feature type="region of interest" description="Disordered" evidence="1">
    <location>
        <begin position="831"/>
        <end position="854"/>
    </location>
</feature>
<evidence type="ECO:0000313" key="3">
    <source>
        <dbReference type="EMBL" id="MBS7812019.1"/>
    </source>
</evidence>
<accession>A0ABS5QEM6</accession>
<reference evidence="3 4" key="1">
    <citation type="submission" date="2021-05" db="EMBL/GenBank/DDBJ databases">
        <title>Roseococcus sp. XZZS9, whole genome shotgun sequencing project.</title>
        <authorList>
            <person name="Zhao G."/>
            <person name="Shen L."/>
        </authorList>
    </citation>
    <scope>NUCLEOTIDE SEQUENCE [LARGE SCALE GENOMIC DNA]</scope>
    <source>
        <strain evidence="3 4">XZZS9</strain>
    </source>
</reference>
<dbReference type="Proteomes" id="UP000766336">
    <property type="component" value="Unassembled WGS sequence"/>
</dbReference>